<reference evidence="1 2" key="1">
    <citation type="submission" date="2019-08" db="EMBL/GenBank/DDBJ databases">
        <title>Draft genome sequencing and comparative genomics of hatchery-associated Vibrios.</title>
        <authorList>
            <person name="Kehlet-Delgado H."/>
            <person name="Mueller R.S."/>
        </authorList>
    </citation>
    <scope>NUCLEOTIDE SEQUENCE [LARGE SCALE GENOMIC DNA]</scope>
    <source>
        <strain evidence="1 2">00-78-3</strain>
    </source>
</reference>
<evidence type="ECO:0000313" key="1">
    <source>
        <dbReference type="EMBL" id="NOH47561.1"/>
    </source>
</evidence>
<dbReference type="Proteomes" id="UP000572072">
    <property type="component" value="Unassembled WGS sequence"/>
</dbReference>
<proteinExistence type="predicted"/>
<dbReference type="AlphaFoldDB" id="A0A7Y4E058"/>
<dbReference type="EMBL" id="VTYN01000004">
    <property type="protein sequence ID" value="NOH47561.1"/>
    <property type="molecule type" value="Genomic_DNA"/>
</dbReference>
<accession>A0A7Y4E058</accession>
<organism evidence="1 2">
    <name type="scientific">Vibrio rotiferianus</name>
    <dbReference type="NCBI Taxonomy" id="190895"/>
    <lineage>
        <taxon>Bacteria</taxon>
        <taxon>Pseudomonadati</taxon>
        <taxon>Pseudomonadota</taxon>
        <taxon>Gammaproteobacteria</taxon>
        <taxon>Vibrionales</taxon>
        <taxon>Vibrionaceae</taxon>
        <taxon>Vibrio</taxon>
    </lineage>
</organism>
<protein>
    <submittedName>
        <fullName evidence="1">Uncharacterized protein</fullName>
    </submittedName>
</protein>
<comment type="caution">
    <text evidence="1">The sequence shown here is derived from an EMBL/GenBank/DDBJ whole genome shotgun (WGS) entry which is preliminary data.</text>
</comment>
<gene>
    <name evidence="1" type="ORF">F0262_05780</name>
</gene>
<sequence>MKNYCFAISFFTMTAAATMNAMIRPSSINYPDSLKKIYALN</sequence>
<name>A0A7Y4E058_9VIBR</name>
<evidence type="ECO:0000313" key="2">
    <source>
        <dbReference type="Proteomes" id="UP000572072"/>
    </source>
</evidence>